<name>A0A1W1CZI2_9ZZZZ</name>
<evidence type="ECO:0000313" key="1">
    <source>
        <dbReference type="EMBL" id="SFV71268.1"/>
    </source>
</evidence>
<organism evidence="1">
    <name type="scientific">hydrothermal vent metagenome</name>
    <dbReference type="NCBI Taxonomy" id="652676"/>
    <lineage>
        <taxon>unclassified sequences</taxon>
        <taxon>metagenomes</taxon>
        <taxon>ecological metagenomes</taxon>
    </lineage>
</organism>
<proteinExistence type="predicted"/>
<reference evidence="1" key="1">
    <citation type="submission" date="2016-10" db="EMBL/GenBank/DDBJ databases">
        <authorList>
            <person name="de Groot N.N."/>
        </authorList>
    </citation>
    <scope>NUCLEOTIDE SEQUENCE</scope>
</reference>
<gene>
    <name evidence="1" type="ORF">MNB_SV-13-42</name>
</gene>
<protein>
    <submittedName>
        <fullName evidence="1">Uncharacterized protein</fullName>
    </submittedName>
</protein>
<dbReference type="EMBL" id="FPHM01000221">
    <property type="protein sequence ID" value="SFV71268.1"/>
    <property type="molecule type" value="Genomic_DNA"/>
</dbReference>
<accession>A0A1W1CZI2</accession>
<sequence length="120" mass="14169">MEGIVDIEVEETFKENSILSDDFLIQNIEKVKIFILSLRTSQGILEFFLDKLEFIIENNKDNNYSEEDEKILTMILDISENITTFCQSEIMDEHQEFSVQLLEDISKFNEKYEELLNGIF</sequence>
<dbReference type="AlphaFoldDB" id="A0A1W1CZI2"/>